<keyword evidence="4 6" id="KW-0326">Glycosidase</keyword>
<dbReference type="OrthoDB" id="3100448at2759"/>
<dbReference type="PANTHER" id="PTHR31490:SF76">
    <property type="entry name" value="ENDO-1,4-BETA-XYLANASE C"/>
    <property type="match status" value="1"/>
</dbReference>
<dbReference type="AlphaFoldDB" id="A0A8H6HHG5"/>
<dbReference type="GO" id="GO:0031176">
    <property type="term" value="F:endo-1,4-beta-xylanase activity"/>
    <property type="evidence" value="ECO:0007669"/>
    <property type="project" value="UniProtKB-EC"/>
</dbReference>
<proteinExistence type="inferred from homology"/>
<evidence type="ECO:0000256" key="3">
    <source>
        <dbReference type="ARBA" id="ARBA00023277"/>
    </source>
</evidence>
<comment type="catalytic activity">
    <reaction evidence="6">
        <text>Endohydrolysis of (1-&gt;4)-beta-D-xylosidic linkages in xylans.</text>
        <dbReference type="EC" id="3.2.1.8"/>
    </reaction>
</comment>
<comment type="caution">
    <text evidence="8">The sequence shown here is derived from an EMBL/GenBank/DDBJ whole genome shotgun (WGS) entry which is preliminary data.</text>
</comment>
<keyword evidence="9" id="KW-1185">Reference proteome</keyword>
<dbReference type="Gene3D" id="3.20.20.80">
    <property type="entry name" value="Glycosidases"/>
    <property type="match status" value="1"/>
</dbReference>
<reference evidence="8 9" key="1">
    <citation type="submission" date="2020-07" db="EMBL/GenBank/DDBJ databases">
        <title>Comparative genomics of pyrophilous fungi reveals a link between fire events and developmental genes.</title>
        <authorList>
            <consortium name="DOE Joint Genome Institute"/>
            <person name="Steindorff A.S."/>
            <person name="Carver A."/>
            <person name="Calhoun S."/>
            <person name="Stillman K."/>
            <person name="Liu H."/>
            <person name="Lipzen A."/>
            <person name="Pangilinan J."/>
            <person name="Labutti K."/>
            <person name="Bruns T.D."/>
            <person name="Grigoriev I.V."/>
        </authorList>
    </citation>
    <scope>NUCLEOTIDE SEQUENCE [LARGE SCALE GENOMIC DNA]</scope>
    <source>
        <strain evidence="8 9">CBS 144469</strain>
    </source>
</reference>
<gene>
    <name evidence="8" type="ORF">DFP72DRAFT_1150448</name>
</gene>
<name>A0A8H6HHG5_9AGAR</name>
<dbReference type="InterPro" id="IPR001000">
    <property type="entry name" value="GH10_dom"/>
</dbReference>
<dbReference type="PROSITE" id="PS51760">
    <property type="entry name" value="GH10_2"/>
    <property type="match status" value="1"/>
</dbReference>
<dbReference type="PRINTS" id="PR00134">
    <property type="entry name" value="GLHYDRLASE10"/>
</dbReference>
<protein>
    <recommendedName>
        <fullName evidence="6">Beta-xylanase</fullName>
        <ecNumber evidence="6">3.2.1.8</ecNumber>
    </recommendedName>
</protein>
<dbReference type="Pfam" id="PF00331">
    <property type="entry name" value="Glyco_hydro_10"/>
    <property type="match status" value="1"/>
</dbReference>
<dbReference type="InterPro" id="IPR044846">
    <property type="entry name" value="GH10"/>
</dbReference>
<evidence type="ECO:0000313" key="9">
    <source>
        <dbReference type="Proteomes" id="UP000521943"/>
    </source>
</evidence>
<dbReference type="Proteomes" id="UP000521943">
    <property type="component" value="Unassembled WGS sequence"/>
</dbReference>
<evidence type="ECO:0000256" key="5">
    <source>
        <dbReference type="ARBA" id="ARBA00023326"/>
    </source>
</evidence>
<dbReference type="GO" id="GO:0000272">
    <property type="term" value="P:polysaccharide catabolic process"/>
    <property type="evidence" value="ECO:0007669"/>
    <property type="project" value="UniProtKB-KW"/>
</dbReference>
<dbReference type="SUPFAM" id="SSF51445">
    <property type="entry name" value="(Trans)glycosidases"/>
    <property type="match status" value="1"/>
</dbReference>
<feature type="domain" description="GH10" evidence="7">
    <location>
        <begin position="163"/>
        <end position="378"/>
    </location>
</feature>
<evidence type="ECO:0000259" key="7">
    <source>
        <dbReference type="PROSITE" id="PS51760"/>
    </source>
</evidence>
<evidence type="ECO:0000256" key="6">
    <source>
        <dbReference type="RuleBase" id="RU361174"/>
    </source>
</evidence>
<organism evidence="8 9">
    <name type="scientific">Ephemerocybe angulata</name>
    <dbReference type="NCBI Taxonomy" id="980116"/>
    <lineage>
        <taxon>Eukaryota</taxon>
        <taxon>Fungi</taxon>
        <taxon>Dikarya</taxon>
        <taxon>Basidiomycota</taxon>
        <taxon>Agaricomycotina</taxon>
        <taxon>Agaricomycetes</taxon>
        <taxon>Agaricomycetidae</taxon>
        <taxon>Agaricales</taxon>
        <taxon>Agaricineae</taxon>
        <taxon>Psathyrellaceae</taxon>
        <taxon>Ephemerocybe</taxon>
    </lineage>
</organism>
<dbReference type="PANTHER" id="PTHR31490">
    <property type="entry name" value="GLYCOSYL HYDROLASE"/>
    <property type="match status" value="1"/>
</dbReference>
<evidence type="ECO:0000256" key="4">
    <source>
        <dbReference type="ARBA" id="ARBA00023295"/>
    </source>
</evidence>
<comment type="similarity">
    <text evidence="1 6">Belongs to the glycosyl hydrolase 10 (cellulase F) family.</text>
</comment>
<accession>A0A8H6HHG5</accession>
<keyword evidence="3 6" id="KW-0119">Carbohydrate metabolism</keyword>
<dbReference type="EC" id="3.2.1.8" evidence="6"/>
<evidence type="ECO:0000313" key="8">
    <source>
        <dbReference type="EMBL" id="KAF6746879.1"/>
    </source>
</evidence>
<sequence>MPQRTLVPCYLGRVAAIPPHDWYIPPRRPSPEFKNEIDKWVELTHHLSEPVYVPATVGDFKTLGVDDQAACRIRIRRFQPYEPQCPFVDFEQWSLEMRIELAASPEVTVDVGPSPWVHLAFFEGDRADRDAPGWVRNYFVEEFVGFHSRARLLEVVSVLLQRDPTMPYHHLIQEWSYLASNWFNSYLRRNDIRTNNIEELKESNEGEFHFEGADAVFDWAVANKKLIRGHTLIWHQNIPEWVNAITDKTKLTEVIQEHIRQVAGRYKGHVYAWDVVNEPFEEDGHFRNSVFWRVLKEDFFDIAFRAAREADPNAKLYLNEYNLDYAGLKIDALLALVGRLQKRGVPIDGIGSHCKPCTQESPPGDRWVLPGDRWAMLG</sequence>
<dbReference type="InterPro" id="IPR017853">
    <property type="entry name" value="GH"/>
</dbReference>
<dbReference type="SMART" id="SM00633">
    <property type="entry name" value="Glyco_10"/>
    <property type="match status" value="1"/>
</dbReference>
<keyword evidence="5 6" id="KW-0624">Polysaccharide degradation</keyword>
<evidence type="ECO:0000256" key="2">
    <source>
        <dbReference type="ARBA" id="ARBA00022801"/>
    </source>
</evidence>
<keyword evidence="2 6" id="KW-0378">Hydrolase</keyword>
<evidence type="ECO:0000256" key="1">
    <source>
        <dbReference type="ARBA" id="ARBA00007495"/>
    </source>
</evidence>
<dbReference type="EMBL" id="JACGCI010000087">
    <property type="protein sequence ID" value="KAF6746879.1"/>
    <property type="molecule type" value="Genomic_DNA"/>
</dbReference>